<proteinExistence type="predicted"/>
<comment type="caution">
    <text evidence="3">The sequence shown here is derived from an EMBL/GenBank/DDBJ whole genome shotgun (WGS) entry which is preliminary data.</text>
</comment>
<dbReference type="AlphaFoldDB" id="A0A9P1H8J8"/>
<dbReference type="PANTHER" id="PTHR22093">
    <property type="entry name" value="LEUKOCYTE RECEPTOR CLUSTER LRC MEMBER 1"/>
    <property type="match status" value="1"/>
</dbReference>
<gene>
    <name evidence="3" type="ORF">PPNO1_LOCUS6852</name>
</gene>
<feature type="compositionally biased region" description="Basic and acidic residues" evidence="1">
    <location>
        <begin position="171"/>
        <end position="186"/>
    </location>
</feature>
<accession>A0A9P1H8J8</accession>
<name>A0A9P1H8J8_9PEZI</name>
<dbReference type="PANTHER" id="PTHR22093:SF0">
    <property type="entry name" value="LEUKOCYTE RECEPTOR CLUSTER MEMBER 1"/>
    <property type="match status" value="1"/>
</dbReference>
<feature type="domain" description="CBF1-interacting co-repressor CIR N-terminal" evidence="2">
    <location>
        <begin position="10"/>
        <end position="46"/>
    </location>
</feature>
<dbReference type="EMBL" id="CALLCH030000016">
    <property type="protein sequence ID" value="CAI4217235.1"/>
    <property type="molecule type" value="Genomic_DNA"/>
</dbReference>
<feature type="compositionally biased region" description="Basic residues" evidence="1">
    <location>
        <begin position="200"/>
        <end position="212"/>
    </location>
</feature>
<dbReference type="OrthoDB" id="2159131at2759"/>
<evidence type="ECO:0000313" key="3">
    <source>
        <dbReference type="EMBL" id="CAI4217235.1"/>
    </source>
</evidence>
<reference evidence="3" key="1">
    <citation type="submission" date="2022-11" db="EMBL/GenBank/DDBJ databases">
        <authorList>
            <person name="Scott C."/>
            <person name="Bruce N."/>
        </authorList>
    </citation>
    <scope>NUCLEOTIDE SEQUENCE</scope>
</reference>
<dbReference type="InterPro" id="IPR039875">
    <property type="entry name" value="LENG1-like"/>
</dbReference>
<dbReference type="Proteomes" id="UP000838763">
    <property type="component" value="Unassembled WGS sequence"/>
</dbReference>
<organism evidence="3 4">
    <name type="scientific">Parascedosporium putredinis</name>
    <dbReference type="NCBI Taxonomy" id="1442378"/>
    <lineage>
        <taxon>Eukaryota</taxon>
        <taxon>Fungi</taxon>
        <taxon>Dikarya</taxon>
        <taxon>Ascomycota</taxon>
        <taxon>Pezizomycotina</taxon>
        <taxon>Sordariomycetes</taxon>
        <taxon>Hypocreomycetidae</taxon>
        <taxon>Microascales</taxon>
        <taxon>Microascaceae</taxon>
        <taxon>Parascedosporium</taxon>
    </lineage>
</organism>
<sequence>MPLHLLPKKSWNVYNADNIARVRRDEAAAKAKEEAEEQRMQEYDAQRRLAILRGEIPHHTKKPTKPHKPWRRHWEIQREAAASQRRKEYEDQFSMRLANAAGKDGLGNPWYVTSSAKVEVETPSRNAWGNEDPLRKQRDAARLVSSDPLAMMKMGAAKVREVKKARQMAQQEREEELRALKREERHREKRAAAAAAGGRGRGRGRGERRRSRDKGGDRSREERHRRERSRERDSDGRRRKRSRSPEKERRRDDGSRRRDERR</sequence>
<dbReference type="SMART" id="SM01083">
    <property type="entry name" value="Cir_N"/>
    <property type="match status" value="1"/>
</dbReference>
<dbReference type="Pfam" id="PF10197">
    <property type="entry name" value="Cir_N"/>
    <property type="match status" value="1"/>
</dbReference>
<feature type="compositionally biased region" description="Basic and acidic residues" evidence="1">
    <location>
        <begin position="243"/>
        <end position="262"/>
    </location>
</feature>
<dbReference type="InterPro" id="IPR019339">
    <property type="entry name" value="CIR_N_dom"/>
</dbReference>
<keyword evidence="4" id="KW-1185">Reference proteome</keyword>
<evidence type="ECO:0000256" key="1">
    <source>
        <dbReference type="SAM" id="MobiDB-lite"/>
    </source>
</evidence>
<evidence type="ECO:0000313" key="4">
    <source>
        <dbReference type="Proteomes" id="UP000838763"/>
    </source>
</evidence>
<feature type="compositionally biased region" description="Basic and acidic residues" evidence="1">
    <location>
        <begin position="213"/>
        <end position="236"/>
    </location>
</feature>
<protein>
    <recommendedName>
        <fullName evidence="2">CBF1-interacting co-repressor CIR N-terminal domain-containing protein</fullName>
    </recommendedName>
</protein>
<evidence type="ECO:0000259" key="2">
    <source>
        <dbReference type="SMART" id="SM01083"/>
    </source>
</evidence>
<feature type="region of interest" description="Disordered" evidence="1">
    <location>
        <begin position="160"/>
        <end position="262"/>
    </location>
</feature>